<dbReference type="Proteomes" id="UP001560019">
    <property type="component" value="Unassembled WGS sequence"/>
</dbReference>
<keyword evidence="2" id="KW-0812">Transmembrane</keyword>
<evidence type="ECO:0000313" key="5">
    <source>
        <dbReference type="EMBL" id="MEX5729123.1"/>
    </source>
</evidence>
<dbReference type="InterPro" id="IPR009612">
    <property type="entry name" value="IcmF-rel"/>
</dbReference>
<gene>
    <name evidence="5" type="ORF">Ga0609869_002476</name>
</gene>
<feature type="region of interest" description="Disordered" evidence="1">
    <location>
        <begin position="1"/>
        <end position="26"/>
    </location>
</feature>
<dbReference type="InterPro" id="IPR053156">
    <property type="entry name" value="T6SS_TssM-like"/>
</dbReference>
<dbReference type="EMBL" id="JBEHHI010000002">
    <property type="protein sequence ID" value="MEX5729123.1"/>
    <property type="molecule type" value="Genomic_DNA"/>
</dbReference>
<organism evidence="5 6">
    <name type="scientific">Rhodovulum iodosum</name>
    <dbReference type="NCBI Taxonomy" id="68291"/>
    <lineage>
        <taxon>Bacteria</taxon>
        <taxon>Pseudomonadati</taxon>
        <taxon>Pseudomonadota</taxon>
        <taxon>Alphaproteobacteria</taxon>
        <taxon>Rhodobacterales</taxon>
        <taxon>Paracoccaceae</taxon>
        <taxon>Rhodovulum</taxon>
    </lineage>
</organism>
<evidence type="ECO:0000256" key="1">
    <source>
        <dbReference type="SAM" id="MobiDB-lite"/>
    </source>
</evidence>
<accession>A0ABV3XUX7</accession>
<keyword evidence="2" id="KW-1133">Transmembrane helix</keyword>
<reference evidence="5 6" key="1">
    <citation type="submission" date="2024-06" db="EMBL/GenBank/DDBJ databases">
        <title>Genome of Rhodovulum iodosum, a marine photoferrotroph.</title>
        <authorList>
            <person name="Bianchini G."/>
            <person name="Nikeleit V."/>
            <person name="Kappler A."/>
            <person name="Bryce C."/>
            <person name="Sanchez-Baracaldo P."/>
        </authorList>
    </citation>
    <scope>NUCLEOTIDE SEQUENCE [LARGE SCALE GENOMIC DNA]</scope>
    <source>
        <strain evidence="5 6">UT/N1</strain>
    </source>
</reference>
<dbReference type="InterPro" id="IPR010623">
    <property type="entry name" value="IcmF_C"/>
</dbReference>
<dbReference type="Pfam" id="PF06744">
    <property type="entry name" value="IcmF_C"/>
    <property type="match status" value="1"/>
</dbReference>
<keyword evidence="6" id="KW-1185">Reference proteome</keyword>
<dbReference type="PANTHER" id="PTHR36153:SF1">
    <property type="entry name" value="TYPE VI SECRETION SYSTEM COMPONENT TSSM1"/>
    <property type="match status" value="1"/>
</dbReference>
<feature type="transmembrane region" description="Helical" evidence="2">
    <location>
        <begin position="165"/>
        <end position="186"/>
    </location>
</feature>
<feature type="domain" description="IcmF-related" evidence="4">
    <location>
        <begin position="220"/>
        <end position="504"/>
    </location>
</feature>
<feature type="domain" description="Type VI secretion system IcmF C-terminal" evidence="3">
    <location>
        <begin position="737"/>
        <end position="809"/>
    </location>
</feature>
<dbReference type="Pfam" id="PF06761">
    <property type="entry name" value="IcmF-related"/>
    <property type="match status" value="1"/>
</dbReference>
<name>A0ABV3XUX7_9RHOB</name>
<evidence type="ECO:0000313" key="6">
    <source>
        <dbReference type="Proteomes" id="UP001560019"/>
    </source>
</evidence>
<evidence type="ECO:0000259" key="3">
    <source>
        <dbReference type="Pfam" id="PF06744"/>
    </source>
</evidence>
<sequence>MRRPRDEARTVLPPAGGSGHRADPGRLPRLARPVLAFHDRMEDGARRGAGALLAEARALLDRFEAAALAEGELPSAVPPARYTLAVLIDQKARSLAGLSVREWSALAGRQLFDGRDMSLDRVRGFRDTAADAGPEYADLARFLDHLIERAEAARRGGPRRARGGWAGWAVAGVAALALALGGYAAALEYRYHADLTARFRAEALEIGLDRADIGADLAARLDRLWAAASRVQEAAARAPLGGALRFGPFDAGSRAQAAYEDAVARHLPGRLADAVAEVLATEGAALPLYDTLRARAILTGETGWSSAYLAGWLADLGAAEPALAALVPHVAALAGPPPALPPQDAELLTQARGFAAEADEPARAYLEMRRSQGAAALERWRAERAVPGIEAVLLRRSGRPMTAPLPGLFTAAGWDWARDYGAGLAVQTARAVGPDLLGRALPEAPAAPDRVMDRLHRETLAFWRGYLADLRVRPFGDAAASIRISGLLAAENSPLTALLREVWVQAGGTDRRRSHAQQLRLATVFGPTIQYVEQGKMGEIAALFAALNVALGAMETDDPGAAERLMSVQDRAASVAALKTAPLVVVQIVEDVLAQTSAAHADILTNPLTRRWQNAVLPLCQRTLGGRYPFAEGPDADTADFAALLGPDGALQRFFAGQLAPYLDTTATPWRWKPEARLAGLSPESAVFFERALSAGPAFFGATGALWAQMTLATLAERGQAVMALGGAGAPLRAAGDPARLAWPGPAPEEGAEVSFRAGEATAKLAQPGPWGLLRLLDGLRVRRRDEGRRFLVDFRTERGRIFVEIRFEAPLNPLSARGLLGGLSCPTTL</sequence>
<evidence type="ECO:0000256" key="2">
    <source>
        <dbReference type="SAM" id="Phobius"/>
    </source>
</evidence>
<protein>
    <submittedName>
        <fullName evidence="5">Type VI protein secretion system component VasK</fullName>
    </submittedName>
</protein>
<proteinExistence type="predicted"/>
<keyword evidence="2" id="KW-0472">Membrane</keyword>
<evidence type="ECO:0000259" key="4">
    <source>
        <dbReference type="Pfam" id="PF06761"/>
    </source>
</evidence>
<dbReference type="RefSeq" id="WP_125402951.1">
    <property type="nucleotide sequence ID" value="NZ_JBEHHI010000002.1"/>
</dbReference>
<comment type="caution">
    <text evidence="5">The sequence shown here is derived from an EMBL/GenBank/DDBJ whole genome shotgun (WGS) entry which is preliminary data.</text>
</comment>
<dbReference type="PANTHER" id="PTHR36153">
    <property type="entry name" value="INNER MEMBRANE PROTEIN-RELATED"/>
    <property type="match status" value="1"/>
</dbReference>